<accession>A0A6G1CQ76</accession>
<feature type="region of interest" description="Disordered" evidence="1">
    <location>
        <begin position="101"/>
        <end position="122"/>
    </location>
</feature>
<sequence length="146" mass="15823">MAPSSRAPQLPCAWPQRRHHRTPASVAARPGSPSCARAGSAAAAAHRAPGRPQPLRARGVAIAARAGRCRRTSANSSSTAPSSRVPRRRRHVLLSCRARGLSAAATAQRPQSPRTPGRCRAPARAQLQCAQALRRRRRRRTCRRHC</sequence>
<reference evidence="2 3" key="1">
    <citation type="submission" date="2019-11" db="EMBL/GenBank/DDBJ databases">
        <title>Whole genome sequence of Oryza granulata.</title>
        <authorList>
            <person name="Li W."/>
        </authorList>
    </citation>
    <scope>NUCLEOTIDE SEQUENCE [LARGE SCALE GENOMIC DNA]</scope>
    <source>
        <strain evidence="3">cv. Menghai</strain>
        <tissue evidence="2">Leaf</tissue>
    </source>
</reference>
<organism evidence="2 3">
    <name type="scientific">Oryza meyeriana var. granulata</name>
    <dbReference type="NCBI Taxonomy" id="110450"/>
    <lineage>
        <taxon>Eukaryota</taxon>
        <taxon>Viridiplantae</taxon>
        <taxon>Streptophyta</taxon>
        <taxon>Embryophyta</taxon>
        <taxon>Tracheophyta</taxon>
        <taxon>Spermatophyta</taxon>
        <taxon>Magnoliopsida</taxon>
        <taxon>Liliopsida</taxon>
        <taxon>Poales</taxon>
        <taxon>Poaceae</taxon>
        <taxon>BOP clade</taxon>
        <taxon>Oryzoideae</taxon>
        <taxon>Oryzeae</taxon>
        <taxon>Oryzinae</taxon>
        <taxon>Oryza</taxon>
        <taxon>Oryza meyeriana</taxon>
    </lineage>
</organism>
<evidence type="ECO:0000256" key="1">
    <source>
        <dbReference type="SAM" id="MobiDB-lite"/>
    </source>
</evidence>
<name>A0A6G1CQ76_9ORYZ</name>
<feature type="region of interest" description="Disordered" evidence="1">
    <location>
        <begin position="1"/>
        <end position="89"/>
    </location>
</feature>
<dbReference type="EMBL" id="SPHZ02000008">
    <property type="protein sequence ID" value="KAF0902221.1"/>
    <property type="molecule type" value="Genomic_DNA"/>
</dbReference>
<dbReference type="AlphaFoldDB" id="A0A6G1CQ76"/>
<keyword evidence="3" id="KW-1185">Reference proteome</keyword>
<protein>
    <submittedName>
        <fullName evidence="2">Uncharacterized protein</fullName>
    </submittedName>
</protein>
<evidence type="ECO:0000313" key="2">
    <source>
        <dbReference type="EMBL" id="KAF0902221.1"/>
    </source>
</evidence>
<gene>
    <name evidence="2" type="ORF">E2562_014460</name>
</gene>
<dbReference type="Proteomes" id="UP000479710">
    <property type="component" value="Unassembled WGS sequence"/>
</dbReference>
<evidence type="ECO:0000313" key="3">
    <source>
        <dbReference type="Proteomes" id="UP000479710"/>
    </source>
</evidence>
<feature type="compositionally biased region" description="Low complexity" evidence="1">
    <location>
        <begin position="56"/>
        <end position="84"/>
    </location>
</feature>
<proteinExistence type="predicted"/>
<feature type="compositionally biased region" description="Low complexity" evidence="1">
    <location>
        <begin position="30"/>
        <end position="47"/>
    </location>
</feature>
<comment type="caution">
    <text evidence="2">The sequence shown here is derived from an EMBL/GenBank/DDBJ whole genome shotgun (WGS) entry which is preliminary data.</text>
</comment>